<protein>
    <recommendedName>
        <fullName evidence="6">Intradiol ring-cleavage dioxygenases domain-containing protein</fullName>
    </recommendedName>
</protein>
<reference evidence="7 8" key="1">
    <citation type="journal article" date="2020" name="Syst. Appl. Microbiol.">
        <title>Alienimonas chondri sp. nov., a novel planctomycete isolated from the biofilm of the red alga Chondrus crispus.</title>
        <authorList>
            <person name="Vitorino I."/>
            <person name="Albuquerque L."/>
            <person name="Wiegand S."/>
            <person name="Kallscheuer N."/>
            <person name="da Costa M.S."/>
            <person name="Lobo-da-Cunha A."/>
            <person name="Jogler C."/>
            <person name="Lage O.M."/>
        </authorList>
    </citation>
    <scope>NUCLEOTIDE SEQUENCE [LARGE SCALE GENOMIC DNA]</scope>
    <source>
        <strain evidence="7 8">LzC2</strain>
    </source>
</reference>
<dbReference type="SUPFAM" id="SSF49482">
    <property type="entry name" value="Aromatic compound dioxygenase"/>
    <property type="match status" value="1"/>
</dbReference>
<comment type="caution">
    <text evidence="7">The sequence shown here is derived from an EMBL/GenBank/DDBJ whole genome shotgun (WGS) entry which is preliminary data.</text>
</comment>
<dbReference type="EMBL" id="WTPX01000166">
    <property type="protein sequence ID" value="NNJ27551.1"/>
    <property type="molecule type" value="Genomic_DNA"/>
</dbReference>
<dbReference type="PANTHER" id="PTHR33711">
    <property type="entry name" value="DIOXYGENASE, PUTATIVE (AFU_ORTHOLOGUE AFUA_2G02910)-RELATED"/>
    <property type="match status" value="1"/>
</dbReference>
<dbReference type="CDD" id="cd03459">
    <property type="entry name" value="3_4-PCD"/>
    <property type="match status" value="1"/>
</dbReference>
<organism evidence="7 8">
    <name type="scientific">Alienimonas chondri</name>
    <dbReference type="NCBI Taxonomy" id="2681879"/>
    <lineage>
        <taxon>Bacteria</taxon>
        <taxon>Pseudomonadati</taxon>
        <taxon>Planctomycetota</taxon>
        <taxon>Planctomycetia</taxon>
        <taxon>Planctomycetales</taxon>
        <taxon>Planctomycetaceae</taxon>
        <taxon>Alienimonas</taxon>
    </lineage>
</organism>
<keyword evidence="8" id="KW-1185">Reference proteome</keyword>
<evidence type="ECO:0000313" key="7">
    <source>
        <dbReference type="EMBL" id="NNJ27551.1"/>
    </source>
</evidence>
<dbReference type="InterPro" id="IPR039387">
    <property type="entry name" value="3_4-PCD"/>
</dbReference>
<feature type="signal peptide" evidence="5">
    <location>
        <begin position="1"/>
        <end position="31"/>
    </location>
</feature>
<feature type="chain" id="PRO_5045618243" description="Intradiol ring-cleavage dioxygenases domain-containing protein" evidence="5">
    <location>
        <begin position="32"/>
        <end position="243"/>
    </location>
</feature>
<evidence type="ECO:0000256" key="1">
    <source>
        <dbReference type="ARBA" id="ARBA00007825"/>
    </source>
</evidence>
<gene>
    <name evidence="7" type="ORF">LzC2_36560</name>
</gene>
<comment type="similarity">
    <text evidence="1">Belongs to the intradiol ring-cleavage dioxygenase family.</text>
</comment>
<evidence type="ECO:0000256" key="3">
    <source>
        <dbReference type="ARBA" id="ARBA00023002"/>
    </source>
</evidence>
<keyword evidence="3" id="KW-0560">Oxidoreductase</keyword>
<evidence type="ECO:0000259" key="6">
    <source>
        <dbReference type="Pfam" id="PF00775"/>
    </source>
</evidence>
<dbReference type="PROSITE" id="PS51318">
    <property type="entry name" value="TAT"/>
    <property type="match status" value="1"/>
</dbReference>
<accession>A0ABX1VHI8</accession>
<evidence type="ECO:0000313" key="8">
    <source>
        <dbReference type="Proteomes" id="UP000609651"/>
    </source>
</evidence>
<feature type="region of interest" description="Disordered" evidence="4">
    <location>
        <begin position="222"/>
        <end position="243"/>
    </location>
</feature>
<dbReference type="Pfam" id="PF00775">
    <property type="entry name" value="Dioxygenase_C"/>
    <property type="match status" value="1"/>
</dbReference>
<dbReference type="Proteomes" id="UP000609651">
    <property type="component" value="Unassembled WGS sequence"/>
</dbReference>
<keyword evidence="2" id="KW-0223">Dioxygenase</keyword>
<dbReference type="Gene3D" id="2.60.130.10">
    <property type="entry name" value="Aromatic compound dioxygenase"/>
    <property type="match status" value="1"/>
</dbReference>
<evidence type="ECO:0000256" key="5">
    <source>
        <dbReference type="SAM" id="SignalP"/>
    </source>
</evidence>
<dbReference type="InterPro" id="IPR015889">
    <property type="entry name" value="Intradiol_dOase_core"/>
</dbReference>
<dbReference type="InterPro" id="IPR006311">
    <property type="entry name" value="TAT_signal"/>
</dbReference>
<evidence type="ECO:0000256" key="2">
    <source>
        <dbReference type="ARBA" id="ARBA00022964"/>
    </source>
</evidence>
<dbReference type="InterPro" id="IPR050770">
    <property type="entry name" value="Intradiol_RC_Dioxygenase"/>
</dbReference>
<dbReference type="InterPro" id="IPR000627">
    <property type="entry name" value="Intradiol_dOase_C"/>
</dbReference>
<name>A0ABX1VHI8_9PLAN</name>
<dbReference type="RefSeq" id="WP_171189461.1">
    <property type="nucleotide sequence ID" value="NZ_WTPX01000166.1"/>
</dbReference>
<feature type="domain" description="Intradiol ring-cleavage dioxygenases" evidence="6">
    <location>
        <begin position="46"/>
        <end position="219"/>
    </location>
</feature>
<keyword evidence="5" id="KW-0732">Signal</keyword>
<sequence>MSSRHSATRRRFLSTSLAAAPALWLTPGLFAEELEKTLAQTPRQTEGPFYPDRLPLDTDNDLIRLNDASTPAIGEVTHLTGRVLSPAGEPVRNATVEIWQCDANAKYLAQHTDDVRGGGRDLGFQGFGRFLTDMQGRYYFRTIKPVPYPGRTPHIHVAVNKGDKRLLTTQCYIDGHPGNARDGVMRSTTEAERKLLMIPFEPLKGSGAGEYQAKFDVVLGAMTDEGPEENGGGRRQPRGRRGA</sequence>
<proteinExistence type="inferred from homology"/>
<dbReference type="PANTHER" id="PTHR33711:SF9">
    <property type="entry name" value="PROTOCATECHUATE 3,4-DIOXYGENASE ALPHA CHAIN"/>
    <property type="match status" value="1"/>
</dbReference>
<evidence type="ECO:0000256" key="4">
    <source>
        <dbReference type="SAM" id="MobiDB-lite"/>
    </source>
</evidence>